<dbReference type="PROSITE" id="PS50113">
    <property type="entry name" value="PAC"/>
    <property type="match status" value="1"/>
</dbReference>
<keyword evidence="8" id="KW-0902">Two-component regulatory system</keyword>
<accession>A0ABQ4S896</accession>
<dbReference type="SMART" id="SM00388">
    <property type="entry name" value="HisKA"/>
    <property type="match status" value="1"/>
</dbReference>
<evidence type="ECO:0000313" key="14">
    <source>
        <dbReference type="Proteomes" id="UP001055153"/>
    </source>
</evidence>
<dbReference type="InterPro" id="IPR000700">
    <property type="entry name" value="PAS-assoc_C"/>
</dbReference>
<dbReference type="Gene3D" id="1.10.287.130">
    <property type="match status" value="1"/>
</dbReference>
<dbReference type="Proteomes" id="UP001055153">
    <property type="component" value="Unassembled WGS sequence"/>
</dbReference>
<sequence length="624" mass="67498">MAETPDAAPSRIAAVAIALAVFLIDVATPLEGAVAVLYVVVVLIAARAFSRGGVILASGACLGLTIAAYLISHDPEAFGSPLLRCLVSLAAIGITTALALRHKADAAVLAEQARLLDLTHDAVFVRDRHDVITFWNRAAEEFYGLSAAEVIGRVAHEVLQTVFPTDRAVILTELHRTGRWEGELVQRVRSGRAVVVESRWALQRDAAGAPLAVLETNTDVTERKRTYAQLVASERRYRTIFDNTRVSILQQDWSAVKADLDRLRAEGVRDVAAYAAAHPDFLARARRNVVIVDVNSVTVRMLRAPDRESLLGPLDDLLPEADPTFPLSLAALANGERFFEGETQVRTHDGGSVPVLFGVSFPADPADLGCVLVHALDITERKEAAEALLTVQADLAHAARVSTMGELTATMAHEINQPLAAVVTNGEAALRWLRRPAPDLGEATDALGRVVTNGRRAGEIVARIRGFLAKSPPRHESLDLAEMIGEAAQLLERELARHAVILRQENEPGLPRVRGDRLQLQQVVVNLMVNGIQAMAAIRDRPRVLTVRTSRQEDGPVRVDVADTGEGIRPEALERVFQPFYTTKSNGMGMGLAICRSTVEAHGGRLWVSDAGPGAVFHVLLPVD</sequence>
<evidence type="ECO:0000256" key="7">
    <source>
        <dbReference type="ARBA" id="ARBA00022840"/>
    </source>
</evidence>
<keyword evidence="9" id="KW-0812">Transmembrane</keyword>
<keyword evidence="7" id="KW-0067">ATP-binding</keyword>
<comment type="catalytic activity">
    <reaction evidence="1">
        <text>ATP + protein L-histidine = ADP + protein N-phospho-L-histidine.</text>
        <dbReference type="EC" id="2.7.13.3"/>
    </reaction>
</comment>
<evidence type="ECO:0000256" key="2">
    <source>
        <dbReference type="ARBA" id="ARBA00012438"/>
    </source>
</evidence>
<keyword evidence="9" id="KW-1133">Transmembrane helix</keyword>
<dbReference type="Gene3D" id="3.30.565.10">
    <property type="entry name" value="Histidine kinase-like ATPase, C-terminal domain"/>
    <property type="match status" value="1"/>
</dbReference>
<feature type="domain" description="Histidine kinase" evidence="10">
    <location>
        <begin position="410"/>
        <end position="624"/>
    </location>
</feature>
<feature type="transmembrane region" description="Helical" evidence="9">
    <location>
        <begin position="12"/>
        <end position="45"/>
    </location>
</feature>
<dbReference type="RefSeq" id="WP_238234298.1">
    <property type="nucleotide sequence ID" value="NZ_BPQQ01000016.1"/>
</dbReference>
<dbReference type="InterPro" id="IPR036890">
    <property type="entry name" value="HATPase_C_sf"/>
</dbReference>
<dbReference type="PRINTS" id="PR00344">
    <property type="entry name" value="BCTRLSENSOR"/>
</dbReference>
<dbReference type="PANTHER" id="PTHR43065">
    <property type="entry name" value="SENSOR HISTIDINE KINASE"/>
    <property type="match status" value="1"/>
</dbReference>
<keyword evidence="6" id="KW-0418">Kinase</keyword>
<dbReference type="InterPro" id="IPR000014">
    <property type="entry name" value="PAS"/>
</dbReference>
<keyword evidence="14" id="KW-1185">Reference proteome</keyword>
<evidence type="ECO:0000259" key="10">
    <source>
        <dbReference type="PROSITE" id="PS50109"/>
    </source>
</evidence>
<dbReference type="Pfam" id="PF00989">
    <property type="entry name" value="PAS"/>
    <property type="match status" value="1"/>
</dbReference>
<reference evidence="13" key="1">
    <citation type="journal article" date="2021" name="Front. Microbiol.">
        <title>Comprehensive Comparative Genomics and Phenotyping of Methylobacterium Species.</title>
        <authorList>
            <person name="Alessa O."/>
            <person name="Ogura Y."/>
            <person name="Fujitani Y."/>
            <person name="Takami H."/>
            <person name="Hayashi T."/>
            <person name="Sahin N."/>
            <person name="Tani A."/>
        </authorList>
    </citation>
    <scope>NUCLEOTIDE SEQUENCE</scope>
    <source>
        <strain evidence="13">DSM 17168</strain>
    </source>
</reference>
<dbReference type="SUPFAM" id="SSF47384">
    <property type="entry name" value="Homodimeric domain of signal transducing histidine kinase"/>
    <property type="match status" value="1"/>
</dbReference>
<evidence type="ECO:0000256" key="4">
    <source>
        <dbReference type="ARBA" id="ARBA00022679"/>
    </source>
</evidence>
<keyword evidence="5" id="KW-0547">Nucleotide-binding</keyword>
<evidence type="ECO:0000256" key="3">
    <source>
        <dbReference type="ARBA" id="ARBA00022553"/>
    </source>
</evidence>
<dbReference type="SUPFAM" id="SSF55785">
    <property type="entry name" value="PYP-like sensor domain (PAS domain)"/>
    <property type="match status" value="2"/>
</dbReference>
<evidence type="ECO:0000256" key="9">
    <source>
        <dbReference type="SAM" id="Phobius"/>
    </source>
</evidence>
<dbReference type="Pfam" id="PF00512">
    <property type="entry name" value="HisKA"/>
    <property type="match status" value="1"/>
</dbReference>
<evidence type="ECO:0000256" key="8">
    <source>
        <dbReference type="ARBA" id="ARBA00023012"/>
    </source>
</evidence>
<dbReference type="InterPro" id="IPR003661">
    <property type="entry name" value="HisK_dim/P_dom"/>
</dbReference>
<gene>
    <name evidence="13" type="primary">sasA_3</name>
    <name evidence="13" type="ORF">GMJLKIPL_1328</name>
</gene>
<dbReference type="SUPFAM" id="SSF55874">
    <property type="entry name" value="ATPase domain of HSP90 chaperone/DNA topoisomerase II/histidine kinase"/>
    <property type="match status" value="1"/>
</dbReference>
<keyword evidence="3" id="KW-0597">Phosphoprotein</keyword>
<protein>
    <recommendedName>
        <fullName evidence="2">histidine kinase</fullName>
        <ecNumber evidence="2">2.7.13.3</ecNumber>
    </recommendedName>
</protein>
<dbReference type="InterPro" id="IPR036097">
    <property type="entry name" value="HisK_dim/P_sf"/>
</dbReference>
<organism evidence="13 14">
    <name type="scientific">Methylobacterium isbiliense</name>
    <dbReference type="NCBI Taxonomy" id="315478"/>
    <lineage>
        <taxon>Bacteria</taxon>
        <taxon>Pseudomonadati</taxon>
        <taxon>Pseudomonadota</taxon>
        <taxon>Alphaproteobacteria</taxon>
        <taxon>Hyphomicrobiales</taxon>
        <taxon>Methylobacteriaceae</taxon>
        <taxon>Methylobacterium</taxon>
    </lineage>
</organism>
<dbReference type="InterPro" id="IPR003594">
    <property type="entry name" value="HATPase_dom"/>
</dbReference>
<dbReference type="EMBL" id="BPQQ01000016">
    <property type="protein sequence ID" value="GJD99411.1"/>
    <property type="molecule type" value="Genomic_DNA"/>
</dbReference>
<dbReference type="CDD" id="cd00082">
    <property type="entry name" value="HisKA"/>
    <property type="match status" value="1"/>
</dbReference>
<dbReference type="PROSITE" id="PS50109">
    <property type="entry name" value="HIS_KIN"/>
    <property type="match status" value="1"/>
</dbReference>
<dbReference type="CDD" id="cd00130">
    <property type="entry name" value="PAS"/>
    <property type="match status" value="1"/>
</dbReference>
<feature type="domain" description="PAS" evidence="11">
    <location>
        <begin position="108"/>
        <end position="181"/>
    </location>
</feature>
<comment type="caution">
    <text evidence="13">The sequence shown here is derived from an EMBL/GenBank/DDBJ whole genome shotgun (WGS) entry which is preliminary data.</text>
</comment>
<dbReference type="Pfam" id="PF02518">
    <property type="entry name" value="HATPase_c"/>
    <property type="match status" value="1"/>
</dbReference>
<reference evidence="13" key="2">
    <citation type="submission" date="2021-08" db="EMBL/GenBank/DDBJ databases">
        <authorList>
            <person name="Tani A."/>
            <person name="Ola A."/>
            <person name="Ogura Y."/>
            <person name="Katsura K."/>
            <person name="Hayashi T."/>
        </authorList>
    </citation>
    <scope>NUCLEOTIDE SEQUENCE</scope>
    <source>
        <strain evidence="13">DSM 17168</strain>
    </source>
</reference>
<evidence type="ECO:0000256" key="5">
    <source>
        <dbReference type="ARBA" id="ARBA00022741"/>
    </source>
</evidence>
<dbReference type="InterPro" id="IPR005467">
    <property type="entry name" value="His_kinase_dom"/>
</dbReference>
<feature type="domain" description="PAC" evidence="12">
    <location>
        <begin position="178"/>
        <end position="232"/>
    </location>
</feature>
<dbReference type="Gene3D" id="3.30.450.20">
    <property type="entry name" value="PAS domain"/>
    <property type="match status" value="2"/>
</dbReference>
<dbReference type="EC" id="2.7.13.3" evidence="2"/>
<dbReference type="InterPro" id="IPR004358">
    <property type="entry name" value="Sig_transdc_His_kin-like_C"/>
</dbReference>
<dbReference type="InterPro" id="IPR013767">
    <property type="entry name" value="PAS_fold"/>
</dbReference>
<dbReference type="PANTHER" id="PTHR43065:SF10">
    <property type="entry name" value="PEROXIDE STRESS-ACTIVATED HISTIDINE KINASE MAK3"/>
    <property type="match status" value="1"/>
</dbReference>
<keyword evidence="9" id="KW-0472">Membrane</keyword>
<evidence type="ECO:0000256" key="6">
    <source>
        <dbReference type="ARBA" id="ARBA00022777"/>
    </source>
</evidence>
<dbReference type="NCBIfam" id="TIGR00229">
    <property type="entry name" value="sensory_box"/>
    <property type="match status" value="1"/>
</dbReference>
<proteinExistence type="predicted"/>
<feature type="transmembrane region" description="Helical" evidence="9">
    <location>
        <begin position="52"/>
        <end position="72"/>
    </location>
</feature>
<evidence type="ECO:0000313" key="13">
    <source>
        <dbReference type="EMBL" id="GJD99411.1"/>
    </source>
</evidence>
<dbReference type="SMART" id="SM00387">
    <property type="entry name" value="HATPase_c"/>
    <property type="match status" value="1"/>
</dbReference>
<dbReference type="SMART" id="SM00091">
    <property type="entry name" value="PAS"/>
    <property type="match status" value="2"/>
</dbReference>
<evidence type="ECO:0000256" key="1">
    <source>
        <dbReference type="ARBA" id="ARBA00000085"/>
    </source>
</evidence>
<name>A0ABQ4S896_9HYPH</name>
<dbReference type="PROSITE" id="PS50112">
    <property type="entry name" value="PAS"/>
    <property type="match status" value="1"/>
</dbReference>
<keyword evidence="4" id="KW-0808">Transferase</keyword>
<evidence type="ECO:0000259" key="11">
    <source>
        <dbReference type="PROSITE" id="PS50112"/>
    </source>
</evidence>
<evidence type="ECO:0000259" key="12">
    <source>
        <dbReference type="PROSITE" id="PS50113"/>
    </source>
</evidence>
<dbReference type="InterPro" id="IPR035965">
    <property type="entry name" value="PAS-like_dom_sf"/>
</dbReference>